<reference evidence="1" key="1">
    <citation type="submission" date="2020-11" db="EMBL/GenBank/DDBJ databases">
        <title>Adaptations for nitrogen fixation in a non-lichenized fungal sporocarp promotes dispersal by wood-feeding termites.</title>
        <authorList>
            <consortium name="DOE Joint Genome Institute"/>
            <person name="Koch R.A."/>
            <person name="Yoon G."/>
            <person name="Arayal U."/>
            <person name="Lail K."/>
            <person name="Amirebrahimi M."/>
            <person name="Labutti K."/>
            <person name="Lipzen A."/>
            <person name="Riley R."/>
            <person name="Barry K."/>
            <person name="Henrissat B."/>
            <person name="Grigoriev I.V."/>
            <person name="Herr J.R."/>
            <person name="Aime M.C."/>
        </authorList>
    </citation>
    <scope>NUCLEOTIDE SEQUENCE</scope>
    <source>
        <strain evidence="1">MCA 3950</strain>
    </source>
</reference>
<dbReference type="AlphaFoldDB" id="A0A9P8AP46"/>
<accession>A0A9P8AP46</accession>
<dbReference type="RefSeq" id="XP_043036079.1">
    <property type="nucleotide sequence ID" value="XM_043180698.1"/>
</dbReference>
<protein>
    <submittedName>
        <fullName evidence="1">Uncharacterized protein</fullName>
    </submittedName>
</protein>
<organism evidence="1 2">
    <name type="scientific">Guyanagaster necrorhizus</name>
    <dbReference type="NCBI Taxonomy" id="856835"/>
    <lineage>
        <taxon>Eukaryota</taxon>
        <taxon>Fungi</taxon>
        <taxon>Dikarya</taxon>
        <taxon>Basidiomycota</taxon>
        <taxon>Agaricomycotina</taxon>
        <taxon>Agaricomycetes</taxon>
        <taxon>Agaricomycetidae</taxon>
        <taxon>Agaricales</taxon>
        <taxon>Marasmiineae</taxon>
        <taxon>Physalacriaceae</taxon>
        <taxon>Guyanagaster</taxon>
    </lineage>
</organism>
<name>A0A9P8AP46_9AGAR</name>
<dbReference type="EMBL" id="MU250550">
    <property type="protein sequence ID" value="KAG7442579.1"/>
    <property type="molecule type" value="Genomic_DNA"/>
</dbReference>
<dbReference type="GeneID" id="66102994"/>
<evidence type="ECO:0000313" key="1">
    <source>
        <dbReference type="EMBL" id="KAG7442579.1"/>
    </source>
</evidence>
<evidence type="ECO:0000313" key="2">
    <source>
        <dbReference type="Proteomes" id="UP000812287"/>
    </source>
</evidence>
<dbReference type="Proteomes" id="UP000812287">
    <property type="component" value="Unassembled WGS sequence"/>
</dbReference>
<gene>
    <name evidence="1" type="ORF">BT62DRAFT_376561</name>
</gene>
<keyword evidence="2" id="KW-1185">Reference proteome</keyword>
<sequence length="149" mass="17194">MSKMSYYHMGALIRCLSSSESHVPWLSSNLKISIGIDESDEQDAFNFLSEYLSYLWKSREDIRISFFHSSSPEYHYLKLHKPIAGEGTNQSLIFLKVQILLLWCTLHKLQRILSEESFNDIKSVVLIVCGSGEVTEIDQCCGKIRDRRN</sequence>
<comment type="caution">
    <text evidence="1">The sequence shown here is derived from an EMBL/GenBank/DDBJ whole genome shotgun (WGS) entry which is preliminary data.</text>
</comment>
<proteinExistence type="predicted"/>